<accession>C5A4F4</accession>
<keyword evidence="1" id="KW-0812">Transmembrane</keyword>
<evidence type="ECO:0000313" key="3">
    <source>
        <dbReference type="EMBL" id="ACS33116.1"/>
    </source>
</evidence>
<dbReference type="RefSeq" id="WP_015858234.1">
    <property type="nucleotide sequence ID" value="NC_012804.1"/>
</dbReference>
<dbReference type="EMBL" id="CP001398">
    <property type="protein sequence ID" value="ACS33116.1"/>
    <property type="molecule type" value="Genomic_DNA"/>
</dbReference>
<feature type="transmembrane region" description="Helical" evidence="1">
    <location>
        <begin position="197"/>
        <end position="229"/>
    </location>
</feature>
<dbReference type="Pfam" id="PF01970">
    <property type="entry name" value="TctA"/>
    <property type="match status" value="1"/>
</dbReference>
<feature type="transmembrane region" description="Helical" evidence="1">
    <location>
        <begin position="236"/>
        <end position="257"/>
    </location>
</feature>
<name>C5A4F4_THEGJ</name>
<dbReference type="InterPro" id="IPR002823">
    <property type="entry name" value="DUF112_TM"/>
</dbReference>
<proteinExistence type="predicted"/>
<evidence type="ECO:0000259" key="2">
    <source>
        <dbReference type="Pfam" id="PF01970"/>
    </source>
</evidence>
<feature type="transmembrane region" description="Helical" evidence="1">
    <location>
        <begin position="160"/>
        <end position="177"/>
    </location>
</feature>
<feature type="transmembrane region" description="Helical" evidence="1">
    <location>
        <begin position="106"/>
        <end position="127"/>
    </location>
</feature>
<evidence type="ECO:0000256" key="1">
    <source>
        <dbReference type="SAM" id="Phobius"/>
    </source>
</evidence>
<keyword evidence="1" id="KW-0472">Membrane</keyword>
<dbReference type="PANTHER" id="PTHR42204:SF1">
    <property type="entry name" value="INTEGRAL MEMBRANE PROTEIN"/>
    <property type="match status" value="1"/>
</dbReference>
<dbReference type="PATRIC" id="fig|593117.10.peg.612"/>
<dbReference type="Proteomes" id="UP000001488">
    <property type="component" value="Chromosome"/>
</dbReference>
<dbReference type="PANTHER" id="PTHR42204">
    <property type="entry name" value="INTEGRAL MEMBRANE PROTEIN"/>
    <property type="match status" value="1"/>
</dbReference>
<keyword evidence="1" id="KW-1133">Transmembrane helix</keyword>
<dbReference type="OrthoDB" id="53365at2157"/>
<feature type="domain" description="DUF112" evidence="2">
    <location>
        <begin position="5"/>
        <end position="361"/>
    </location>
</feature>
<dbReference type="KEGG" id="tga:TGAM_0614"/>
<dbReference type="HOGENOM" id="CLU_043916_0_0_2"/>
<reference evidence="3 4" key="1">
    <citation type="journal article" date="2007" name="Genome Biol.">
        <title>Genome analysis and genome-wide proteomics of Thermococcus gammatolerans, the most radioresistant organism known amongst the Archaea.</title>
        <authorList>
            <person name="Zivanovic Y."/>
            <person name="Armengaud J."/>
            <person name="Lagorce A."/>
            <person name="Leplat C."/>
            <person name="Guerin P."/>
            <person name="Dutertre M."/>
            <person name="Anthouard V."/>
            <person name="Forterre P."/>
            <person name="Wincker P."/>
            <person name="Confalonieri F."/>
        </authorList>
    </citation>
    <scope>NUCLEOTIDE SEQUENCE [LARGE SCALE GENOMIC DNA]</scope>
    <source>
        <strain evidence="4">DSM 15229 / JCM 11827 / EJ3</strain>
    </source>
</reference>
<sequence>MLRELLIGLFLGTFTGLTPGIHVNTLAGMESSFYLLFAMGLTHTFLDAFPSTFLGVPDEGTALGVLPAHRLVLAGKGLEVLRIALLSSLLAVVFVIPFLPLYSRLVVLYSPTTGKVGVLFLLAFLLLSGRDKAPQAVLVIALSGVLGWTVLNQMNLKEPFYHLFTGLFGIPVIIASLQGKGTFPEQDKSPHVEWKPLIAFSIAGTVLGMVSSILPAFTASIGATIATLFSRDERSFLAAVYSINTSNFLFGIINYSMTGRTRNGIAVALSRSGTKPPEVTVILLSAILVGSIAVLLGSALPKPYLGLIKAINYRLLNATVVLFLLCLSLYFDGLYGLWVLLTGAAIGYLTQELGVRRTNCMAVLMIPILIR</sequence>
<protein>
    <recommendedName>
        <fullName evidence="2">DUF112 domain-containing protein</fullName>
    </recommendedName>
</protein>
<evidence type="ECO:0000313" key="4">
    <source>
        <dbReference type="Proteomes" id="UP000001488"/>
    </source>
</evidence>
<feature type="transmembrane region" description="Helical" evidence="1">
    <location>
        <begin position="312"/>
        <end position="331"/>
    </location>
</feature>
<feature type="transmembrane region" description="Helical" evidence="1">
    <location>
        <begin position="133"/>
        <end position="151"/>
    </location>
</feature>
<feature type="transmembrane region" description="Helical" evidence="1">
    <location>
        <begin position="80"/>
        <end position="99"/>
    </location>
</feature>
<dbReference type="PaxDb" id="593117-TGAM_0614"/>
<feature type="transmembrane region" description="Helical" evidence="1">
    <location>
        <begin position="279"/>
        <end position="300"/>
    </location>
</feature>
<dbReference type="STRING" id="593117.TGAM_0614"/>
<keyword evidence="4" id="KW-1185">Reference proteome</keyword>
<dbReference type="eggNOG" id="arCOG04469">
    <property type="taxonomic scope" value="Archaea"/>
</dbReference>
<dbReference type="AlphaFoldDB" id="C5A4F4"/>
<gene>
    <name evidence="3" type="ordered locus">TGAM_0614</name>
</gene>
<dbReference type="GeneID" id="7987237"/>
<organism evidence="3 4">
    <name type="scientific">Thermococcus gammatolerans (strain DSM 15229 / JCM 11827 / EJ3)</name>
    <dbReference type="NCBI Taxonomy" id="593117"/>
    <lineage>
        <taxon>Archaea</taxon>
        <taxon>Methanobacteriati</taxon>
        <taxon>Methanobacteriota</taxon>
        <taxon>Thermococci</taxon>
        <taxon>Thermococcales</taxon>
        <taxon>Thermococcaceae</taxon>
        <taxon>Thermococcus</taxon>
    </lineage>
</organism>